<evidence type="ECO:0000313" key="3">
    <source>
        <dbReference type="Proteomes" id="UP001500340"/>
    </source>
</evidence>
<dbReference type="Pfam" id="PF18588">
    <property type="entry name" value="WcbI"/>
    <property type="match status" value="1"/>
</dbReference>
<gene>
    <name evidence="2" type="ORF">GCM10008933_06540</name>
</gene>
<name>A0ABN0XZI5_9BACL</name>
<evidence type="ECO:0000259" key="1">
    <source>
        <dbReference type="Pfam" id="PF18588"/>
    </source>
</evidence>
<comment type="caution">
    <text evidence="2">The sequence shown here is derived from an EMBL/GenBank/DDBJ whole genome shotgun (WGS) entry which is preliminary data.</text>
</comment>
<reference evidence="2 3" key="1">
    <citation type="journal article" date="2019" name="Int. J. Syst. Evol. Microbiol.">
        <title>The Global Catalogue of Microorganisms (GCM) 10K type strain sequencing project: providing services to taxonomists for standard genome sequencing and annotation.</title>
        <authorList>
            <consortium name="The Broad Institute Genomics Platform"/>
            <consortium name="The Broad Institute Genome Sequencing Center for Infectious Disease"/>
            <person name="Wu L."/>
            <person name="Ma J."/>
        </authorList>
    </citation>
    <scope>NUCLEOTIDE SEQUENCE [LARGE SCALE GENOMIC DNA]</scope>
    <source>
        <strain evidence="2 3">JCM 12774</strain>
    </source>
</reference>
<evidence type="ECO:0000313" key="2">
    <source>
        <dbReference type="EMBL" id="GAA0377978.1"/>
    </source>
</evidence>
<dbReference type="InterPro" id="IPR041307">
    <property type="entry name" value="WcbI"/>
</dbReference>
<keyword evidence="3" id="KW-1185">Reference proteome</keyword>
<organism evidence="2 3">
    <name type="scientific">Paenibacillus motobuensis</name>
    <dbReference type="NCBI Taxonomy" id="295324"/>
    <lineage>
        <taxon>Bacteria</taxon>
        <taxon>Bacillati</taxon>
        <taxon>Bacillota</taxon>
        <taxon>Bacilli</taxon>
        <taxon>Bacillales</taxon>
        <taxon>Paenibacillaceae</taxon>
        <taxon>Paenibacillus</taxon>
    </lineage>
</organism>
<dbReference type="Gene3D" id="3.40.50.720">
    <property type="entry name" value="NAD(P)-binding Rossmann-like Domain"/>
    <property type="match status" value="1"/>
</dbReference>
<sequence length="382" mass="44759">MEKEIVIFGTGSYANSKFGSLRHAKIKYCVDNDSSKWGGEFNGYPIKSPQELCSEPDDLLILICSTYYPAISRQLEGFGFKKNVHFMHVRDYVNNDEHFYKDDRKKVLLYGNCQLPFLTQYLRSSELFNQTYVVYEKAFINDFSPDYWSDKLLSEIDLFIYQKVSPSYLGEQMSTDYILKCLSPKCETLSIPNSYFQGYFPQHISKRSPYGRFPYGDRNIIEAIYDSKFSEGELQNLVRMLGNNDYYSSEELEKNTESSLEELARRESGLDVTISDYLKDNYKDKYLFYTVNHPTYWVIREVAIRILRLLDSYNTNINSLVIDSLNDLVVPIYPSVIKQLGLSFIDQSHKYPFHISTDGLSYTFEEYMLDYARSYLKWGFNN</sequence>
<protein>
    <recommendedName>
        <fullName evidence="1">Polysaccharide biosynthesis enzyme WcbI domain-containing protein</fullName>
    </recommendedName>
</protein>
<dbReference type="RefSeq" id="WP_343857431.1">
    <property type="nucleotide sequence ID" value="NZ_BAAACX010000005.1"/>
</dbReference>
<dbReference type="Gene3D" id="3.40.50.12080">
    <property type="match status" value="2"/>
</dbReference>
<accession>A0ABN0XZI5</accession>
<feature type="domain" description="Polysaccharide biosynthesis enzyme WcbI" evidence="1">
    <location>
        <begin position="107"/>
        <end position="311"/>
    </location>
</feature>
<dbReference type="EMBL" id="BAAACX010000005">
    <property type="protein sequence ID" value="GAA0377978.1"/>
    <property type="molecule type" value="Genomic_DNA"/>
</dbReference>
<dbReference type="Proteomes" id="UP001500340">
    <property type="component" value="Unassembled WGS sequence"/>
</dbReference>
<proteinExistence type="predicted"/>